<feature type="non-terminal residue" evidence="8">
    <location>
        <position position="205"/>
    </location>
</feature>
<reference evidence="8" key="1">
    <citation type="submission" date="2018-05" db="EMBL/GenBank/DDBJ databases">
        <authorList>
            <person name="Lanie J.A."/>
            <person name="Ng W.-L."/>
            <person name="Kazmierczak K.M."/>
            <person name="Andrzejewski T.M."/>
            <person name="Davidsen T.M."/>
            <person name="Wayne K.J."/>
            <person name="Tettelin H."/>
            <person name="Glass J.I."/>
            <person name="Rusch D."/>
            <person name="Podicherti R."/>
            <person name="Tsui H.-C.T."/>
            <person name="Winkler M.E."/>
        </authorList>
    </citation>
    <scope>NUCLEOTIDE SEQUENCE</scope>
</reference>
<organism evidence="8">
    <name type="scientific">marine metagenome</name>
    <dbReference type="NCBI Taxonomy" id="408172"/>
    <lineage>
        <taxon>unclassified sequences</taxon>
        <taxon>metagenomes</taxon>
        <taxon>ecological metagenomes</taxon>
    </lineage>
</organism>
<proteinExistence type="predicted"/>
<evidence type="ECO:0000256" key="3">
    <source>
        <dbReference type="ARBA" id="ARBA00022691"/>
    </source>
</evidence>
<feature type="domain" description="Radical SAM core" evidence="7">
    <location>
        <begin position="58"/>
        <end position="157"/>
    </location>
</feature>
<keyword evidence="2" id="KW-0004">4Fe-4S</keyword>
<dbReference type="GO" id="GO:0051539">
    <property type="term" value="F:4 iron, 4 sulfur cluster binding"/>
    <property type="evidence" value="ECO:0007669"/>
    <property type="project" value="UniProtKB-KW"/>
</dbReference>
<dbReference type="GO" id="GO:0003824">
    <property type="term" value="F:catalytic activity"/>
    <property type="evidence" value="ECO:0007669"/>
    <property type="project" value="InterPro"/>
</dbReference>
<comment type="cofactor">
    <cofactor evidence="1">
        <name>[4Fe-4S] cluster</name>
        <dbReference type="ChEBI" id="CHEBI:49883"/>
    </cofactor>
</comment>
<gene>
    <name evidence="8" type="ORF">METZ01_LOCUS431574</name>
</gene>
<evidence type="ECO:0000259" key="7">
    <source>
        <dbReference type="Pfam" id="PF04055"/>
    </source>
</evidence>
<dbReference type="InterPro" id="IPR058240">
    <property type="entry name" value="rSAM_sf"/>
</dbReference>
<evidence type="ECO:0000256" key="1">
    <source>
        <dbReference type="ARBA" id="ARBA00001966"/>
    </source>
</evidence>
<keyword evidence="3" id="KW-0949">S-adenosyl-L-methionine</keyword>
<dbReference type="EMBL" id="UINC01173232">
    <property type="protein sequence ID" value="SVD78720.1"/>
    <property type="molecule type" value="Genomic_DNA"/>
</dbReference>
<dbReference type="SUPFAM" id="SSF102114">
    <property type="entry name" value="Radical SAM enzymes"/>
    <property type="match status" value="1"/>
</dbReference>
<evidence type="ECO:0000256" key="2">
    <source>
        <dbReference type="ARBA" id="ARBA00022485"/>
    </source>
</evidence>
<dbReference type="PANTHER" id="PTHR43787">
    <property type="entry name" value="FEMO COFACTOR BIOSYNTHESIS PROTEIN NIFB-RELATED"/>
    <property type="match status" value="1"/>
</dbReference>
<evidence type="ECO:0000256" key="4">
    <source>
        <dbReference type="ARBA" id="ARBA00022723"/>
    </source>
</evidence>
<keyword evidence="6" id="KW-0411">Iron-sulfur</keyword>
<evidence type="ECO:0000256" key="6">
    <source>
        <dbReference type="ARBA" id="ARBA00023014"/>
    </source>
</evidence>
<dbReference type="SFLD" id="SFLDS00029">
    <property type="entry name" value="Radical_SAM"/>
    <property type="match status" value="1"/>
</dbReference>
<dbReference type="Gene3D" id="3.20.20.70">
    <property type="entry name" value="Aldolase class I"/>
    <property type="match status" value="1"/>
</dbReference>
<sequence length="205" mass="23434">MNLPRRVDAELRQVLDLWRYKARLIIRPKISLHIAKNFYNSDKIERFSVVEIELRSLCNGTCPFCAAAVQYKSRPDKSMTDDMFRKIINDLSEADYSGRICFYINTEPLLDSRLADFVEYSRRSCPKATLHVMTNGIKLTNELGKRLLKNGLGLLEINNYSHDGLVRGNVKNFLSDVAPLYPGKVRLNMRPLDVILNNRAGSAPN</sequence>
<keyword evidence="5" id="KW-0408">Iron</keyword>
<dbReference type="Pfam" id="PF04055">
    <property type="entry name" value="Radical_SAM"/>
    <property type="match status" value="1"/>
</dbReference>
<dbReference type="CDD" id="cd01335">
    <property type="entry name" value="Radical_SAM"/>
    <property type="match status" value="1"/>
</dbReference>
<dbReference type="GO" id="GO:0046872">
    <property type="term" value="F:metal ion binding"/>
    <property type="evidence" value="ECO:0007669"/>
    <property type="project" value="UniProtKB-KW"/>
</dbReference>
<protein>
    <recommendedName>
        <fullName evidence="7">Radical SAM core domain-containing protein</fullName>
    </recommendedName>
</protein>
<name>A0A382Y6G0_9ZZZZ</name>
<dbReference type="InterPro" id="IPR007197">
    <property type="entry name" value="rSAM"/>
</dbReference>
<dbReference type="PANTHER" id="PTHR43787:SF10">
    <property type="entry name" value="COFACTOR MODIFYING PROTEIN"/>
    <property type="match status" value="1"/>
</dbReference>
<keyword evidence="4" id="KW-0479">Metal-binding</keyword>
<evidence type="ECO:0000256" key="5">
    <source>
        <dbReference type="ARBA" id="ARBA00023004"/>
    </source>
</evidence>
<dbReference type="InterPro" id="IPR013785">
    <property type="entry name" value="Aldolase_TIM"/>
</dbReference>
<dbReference type="AlphaFoldDB" id="A0A382Y6G0"/>
<evidence type="ECO:0000313" key="8">
    <source>
        <dbReference type="EMBL" id="SVD78720.1"/>
    </source>
</evidence>
<accession>A0A382Y6G0</accession>